<organism evidence="2 3">
    <name type="scientific">Caerostris extrusa</name>
    <name type="common">Bark spider</name>
    <name type="synonym">Caerostris bankana</name>
    <dbReference type="NCBI Taxonomy" id="172846"/>
    <lineage>
        <taxon>Eukaryota</taxon>
        <taxon>Metazoa</taxon>
        <taxon>Ecdysozoa</taxon>
        <taxon>Arthropoda</taxon>
        <taxon>Chelicerata</taxon>
        <taxon>Arachnida</taxon>
        <taxon>Araneae</taxon>
        <taxon>Araneomorphae</taxon>
        <taxon>Entelegynae</taxon>
        <taxon>Araneoidea</taxon>
        <taxon>Araneidae</taxon>
        <taxon>Caerostris</taxon>
    </lineage>
</organism>
<protein>
    <submittedName>
        <fullName evidence="2">Uncharacterized protein</fullName>
    </submittedName>
</protein>
<dbReference type="Proteomes" id="UP001054945">
    <property type="component" value="Unassembled WGS sequence"/>
</dbReference>
<evidence type="ECO:0000313" key="3">
    <source>
        <dbReference type="Proteomes" id="UP001054945"/>
    </source>
</evidence>
<evidence type="ECO:0000256" key="1">
    <source>
        <dbReference type="SAM" id="Coils"/>
    </source>
</evidence>
<name>A0AAV4RS11_CAEEX</name>
<dbReference type="EMBL" id="BPLR01008419">
    <property type="protein sequence ID" value="GIY24525.1"/>
    <property type="molecule type" value="Genomic_DNA"/>
</dbReference>
<accession>A0AAV4RS11</accession>
<evidence type="ECO:0000313" key="2">
    <source>
        <dbReference type="EMBL" id="GIY24525.1"/>
    </source>
</evidence>
<proteinExistence type="predicted"/>
<gene>
    <name evidence="2" type="ORF">CEXT_37261</name>
</gene>
<keyword evidence="3" id="KW-1185">Reference proteome</keyword>
<feature type="coiled-coil region" evidence="1">
    <location>
        <begin position="15"/>
        <end position="70"/>
    </location>
</feature>
<reference evidence="2 3" key="1">
    <citation type="submission" date="2021-06" db="EMBL/GenBank/DDBJ databases">
        <title>Caerostris extrusa draft genome.</title>
        <authorList>
            <person name="Kono N."/>
            <person name="Arakawa K."/>
        </authorList>
    </citation>
    <scope>NUCLEOTIDE SEQUENCE [LARGE SCALE GENOMIC DNA]</scope>
</reference>
<dbReference type="AlphaFoldDB" id="A0AAV4RS11"/>
<comment type="caution">
    <text evidence="2">The sequence shown here is derived from an EMBL/GenBank/DDBJ whole genome shotgun (WGS) entry which is preliminary data.</text>
</comment>
<keyword evidence="1" id="KW-0175">Coiled coil</keyword>
<sequence>MNELKKKEKIIETHNKNCQAEIRNLNAKVIALDQLRTKQESETYEIESGLEKLRRRVQKMSGITNEEEQRRIEKRALHTLCHSGR</sequence>